<dbReference type="Proteomes" id="UP001500956">
    <property type="component" value="Unassembled WGS sequence"/>
</dbReference>
<dbReference type="EMBL" id="BAABID010000010">
    <property type="protein sequence ID" value="GAA4731199.1"/>
    <property type="molecule type" value="Genomic_DNA"/>
</dbReference>
<comment type="function">
    <text evidence="2">Antitoxin component of a type II toxin-antitoxin (TA) system.</text>
</comment>
<dbReference type="InterPro" id="IPR036165">
    <property type="entry name" value="YefM-like_sf"/>
</dbReference>
<evidence type="ECO:0000256" key="2">
    <source>
        <dbReference type="RuleBase" id="RU362080"/>
    </source>
</evidence>
<dbReference type="SUPFAM" id="SSF143120">
    <property type="entry name" value="YefM-like"/>
    <property type="match status" value="1"/>
</dbReference>
<proteinExistence type="inferred from homology"/>
<name>A0ABP8YJV4_9MICO</name>
<dbReference type="InterPro" id="IPR006442">
    <property type="entry name" value="Antitoxin_Phd/YefM"/>
</dbReference>
<gene>
    <name evidence="3" type="ORF">GCM10023216_24020</name>
</gene>
<dbReference type="PANTHER" id="PTHR35377">
    <property type="entry name" value="ANTITOXIN VAPB49-RELATED-RELATED"/>
    <property type="match status" value="1"/>
</dbReference>
<sequence length="96" mass="10167">MDVPVSTLRAELKSWIERARAGEEVVITDRGVPVARLTGVQSADLLTDLVRQGLITPAQVSRPEHVAPTTAEVAGAGNGAARTGSGLSNLVRRIRR</sequence>
<dbReference type="PANTHER" id="PTHR35377:SF5">
    <property type="entry name" value="ANTITOXIN VAPB46"/>
    <property type="match status" value="1"/>
</dbReference>
<evidence type="ECO:0000313" key="3">
    <source>
        <dbReference type="EMBL" id="GAA4731199.1"/>
    </source>
</evidence>
<dbReference type="Gene3D" id="3.40.1620.10">
    <property type="entry name" value="YefM-like domain"/>
    <property type="match status" value="1"/>
</dbReference>
<dbReference type="Pfam" id="PF02604">
    <property type="entry name" value="PhdYeFM_antitox"/>
    <property type="match status" value="1"/>
</dbReference>
<evidence type="ECO:0000313" key="4">
    <source>
        <dbReference type="Proteomes" id="UP001500956"/>
    </source>
</evidence>
<protein>
    <recommendedName>
        <fullName evidence="2">Antitoxin</fullName>
    </recommendedName>
</protein>
<comment type="caution">
    <text evidence="3">The sequence shown here is derived from an EMBL/GenBank/DDBJ whole genome shotgun (WGS) entry which is preliminary data.</text>
</comment>
<comment type="similarity">
    <text evidence="1 2">Belongs to the phD/YefM antitoxin family.</text>
</comment>
<dbReference type="InterPro" id="IPR051416">
    <property type="entry name" value="phD-YefM_TA_antitoxins"/>
</dbReference>
<keyword evidence="4" id="KW-1185">Reference proteome</keyword>
<organism evidence="3 4">
    <name type="scientific">Isoptericola chiayiensis</name>
    <dbReference type="NCBI Taxonomy" id="579446"/>
    <lineage>
        <taxon>Bacteria</taxon>
        <taxon>Bacillati</taxon>
        <taxon>Actinomycetota</taxon>
        <taxon>Actinomycetes</taxon>
        <taxon>Micrococcales</taxon>
        <taxon>Promicromonosporaceae</taxon>
        <taxon>Isoptericola</taxon>
    </lineage>
</organism>
<accession>A0ABP8YJV4</accession>
<evidence type="ECO:0000256" key="1">
    <source>
        <dbReference type="ARBA" id="ARBA00009981"/>
    </source>
</evidence>
<dbReference type="NCBIfam" id="TIGR01552">
    <property type="entry name" value="phd_fam"/>
    <property type="match status" value="1"/>
</dbReference>
<reference evidence="4" key="1">
    <citation type="journal article" date="2019" name="Int. J. Syst. Evol. Microbiol.">
        <title>The Global Catalogue of Microorganisms (GCM) 10K type strain sequencing project: providing services to taxonomists for standard genome sequencing and annotation.</title>
        <authorList>
            <consortium name="The Broad Institute Genomics Platform"/>
            <consortium name="The Broad Institute Genome Sequencing Center for Infectious Disease"/>
            <person name="Wu L."/>
            <person name="Ma J."/>
        </authorList>
    </citation>
    <scope>NUCLEOTIDE SEQUENCE [LARGE SCALE GENOMIC DNA]</scope>
    <source>
        <strain evidence="4">JCM 18063</strain>
    </source>
</reference>
<dbReference type="RefSeq" id="WP_172148931.1">
    <property type="nucleotide sequence ID" value="NZ_BAABID010000010.1"/>
</dbReference>